<keyword evidence="2" id="KW-1185">Reference proteome</keyword>
<dbReference type="GO" id="GO:0016491">
    <property type="term" value="F:oxidoreductase activity"/>
    <property type="evidence" value="ECO:0007669"/>
    <property type="project" value="InterPro"/>
</dbReference>
<sequence>MSLKFNDWRSERELDEERLSLTYHAGSAHHPELDILMRSRMKMLGNLFRHLDGQASSDKRYFGSSTIPSSEADIPPNLKQWLDAYVRTWMFHSEAPFEDLRVLEQAAGFKPDQSELYMVCRNEEGKHVCYHIEEQGRGLKCCGRPWNISLEDAFPPGLLSGSPRAIWFVAANLHRSHKLLGERGYRYSLLEAGRIAKQVQSCAPQATDTAPIATFYDDRVNEWLGLDGIYEVALAAVVLYDKP</sequence>
<dbReference type="OrthoDB" id="9801593at2"/>
<dbReference type="Proteomes" id="UP000316968">
    <property type="component" value="Chromosome"/>
</dbReference>
<dbReference type="RefSeq" id="WP_141448274.1">
    <property type="nucleotide sequence ID" value="NZ_CP041217.1"/>
</dbReference>
<dbReference type="KEGG" id="saca:FFV09_13255"/>
<organism evidence="1 2">
    <name type="scientific">Saccharibacillus brassicae</name>
    <dbReference type="NCBI Taxonomy" id="2583377"/>
    <lineage>
        <taxon>Bacteria</taxon>
        <taxon>Bacillati</taxon>
        <taxon>Bacillota</taxon>
        <taxon>Bacilli</taxon>
        <taxon>Bacillales</taxon>
        <taxon>Paenibacillaceae</taxon>
        <taxon>Saccharibacillus</taxon>
    </lineage>
</organism>
<evidence type="ECO:0008006" key="3">
    <source>
        <dbReference type="Google" id="ProtNLM"/>
    </source>
</evidence>
<dbReference type="Gene3D" id="3.40.109.10">
    <property type="entry name" value="NADH Oxidase"/>
    <property type="match status" value="1"/>
</dbReference>
<name>A0A4Y6UVI9_SACBS</name>
<protein>
    <recommendedName>
        <fullName evidence="3">Nitroreductase domain-containing protein</fullName>
    </recommendedName>
</protein>
<gene>
    <name evidence="1" type="ORF">FFV09_13255</name>
</gene>
<evidence type="ECO:0000313" key="1">
    <source>
        <dbReference type="EMBL" id="QDH21729.1"/>
    </source>
</evidence>
<dbReference type="EMBL" id="CP041217">
    <property type="protein sequence ID" value="QDH21729.1"/>
    <property type="molecule type" value="Genomic_DNA"/>
</dbReference>
<reference evidence="1 2" key="1">
    <citation type="submission" date="2019-06" db="EMBL/GenBank/DDBJ databases">
        <title>Saccharibacillus brassicae sp. nov., an endophytic bacterium isolated from Chinese cabbage seeds (Brassica pekinensis).</title>
        <authorList>
            <person name="Jiang L."/>
            <person name="Lee J."/>
            <person name="Kim S.W."/>
        </authorList>
    </citation>
    <scope>NUCLEOTIDE SEQUENCE [LARGE SCALE GENOMIC DNA]</scope>
    <source>
        <strain evidence="2">KCTC 43072 / ATSA2</strain>
    </source>
</reference>
<dbReference type="InterPro" id="IPR000415">
    <property type="entry name" value="Nitroreductase-like"/>
</dbReference>
<proteinExistence type="predicted"/>
<accession>A0A4Y6UVI9</accession>
<dbReference type="AlphaFoldDB" id="A0A4Y6UVI9"/>
<evidence type="ECO:0000313" key="2">
    <source>
        <dbReference type="Proteomes" id="UP000316968"/>
    </source>
</evidence>